<dbReference type="Proteomes" id="UP000245124">
    <property type="component" value="Unassembled WGS sequence"/>
</dbReference>
<evidence type="ECO:0000313" key="1">
    <source>
        <dbReference type="EMBL" id="GBG23158.1"/>
    </source>
</evidence>
<keyword evidence="1" id="KW-0255">Endonuclease</keyword>
<evidence type="ECO:0000313" key="2">
    <source>
        <dbReference type="Proteomes" id="UP000245124"/>
    </source>
</evidence>
<organism evidence="1 2">
    <name type="scientific">Nostoc commune NIES-4072</name>
    <dbReference type="NCBI Taxonomy" id="2005467"/>
    <lineage>
        <taxon>Bacteria</taxon>
        <taxon>Bacillati</taxon>
        <taxon>Cyanobacteriota</taxon>
        <taxon>Cyanophyceae</taxon>
        <taxon>Nostocales</taxon>
        <taxon>Nostocaceae</taxon>
        <taxon>Nostoc</taxon>
    </lineage>
</organism>
<accession>A0A2R5G0C6</accession>
<dbReference type="RefSeq" id="WP_094345565.1">
    <property type="nucleotide sequence ID" value="NZ_BDUD01000002.1"/>
</dbReference>
<sequence>MSTSRYPQNWKEIATSIKESFDWRCTRCNRVCLRPGQKPPELTLSQRRVYTLQVHHFNFDPSDNRLENLAPLCSGCHLYYHRFRRGNISPGQLSLFK</sequence>
<keyword evidence="2" id="KW-1185">Reference proteome</keyword>
<proteinExistence type="predicted"/>
<reference evidence="1 2" key="1">
    <citation type="submission" date="2017-06" db="EMBL/GenBank/DDBJ databases">
        <title>Genome sequencing of cyanobaciteial culture collection at National Institute for Environmental Studies (NIES).</title>
        <authorList>
            <person name="Hirose Y."/>
            <person name="Shimura Y."/>
            <person name="Fujisawa T."/>
            <person name="Nakamura Y."/>
            <person name="Kawachi M."/>
        </authorList>
    </citation>
    <scope>NUCLEOTIDE SEQUENCE [LARGE SCALE GENOMIC DNA]</scope>
    <source>
        <strain evidence="1 2">NIES-4072</strain>
    </source>
</reference>
<protein>
    <submittedName>
        <fullName evidence="1">HNH endonuclease</fullName>
    </submittedName>
</protein>
<dbReference type="AlphaFoldDB" id="A0A2R5G0C6"/>
<keyword evidence="1" id="KW-0540">Nuclease</keyword>
<dbReference type="EMBL" id="BDUD01000002">
    <property type="protein sequence ID" value="GBG23158.1"/>
    <property type="molecule type" value="Genomic_DNA"/>
</dbReference>
<dbReference type="OrthoDB" id="161705at2"/>
<keyword evidence="1" id="KW-0378">Hydrolase</keyword>
<name>A0A2R5G0C6_NOSCO</name>
<gene>
    <name evidence="1" type="ORF">NIES4072_68700</name>
</gene>
<comment type="caution">
    <text evidence="1">The sequence shown here is derived from an EMBL/GenBank/DDBJ whole genome shotgun (WGS) entry which is preliminary data.</text>
</comment>
<dbReference type="GO" id="GO:0004519">
    <property type="term" value="F:endonuclease activity"/>
    <property type="evidence" value="ECO:0007669"/>
    <property type="project" value="UniProtKB-KW"/>
</dbReference>